<gene>
    <name evidence="2" type="ORF">SAMN05192573_105216</name>
</gene>
<dbReference type="EMBL" id="FNCG01000005">
    <property type="protein sequence ID" value="SDG89315.1"/>
    <property type="molecule type" value="Genomic_DNA"/>
</dbReference>
<feature type="region of interest" description="Disordered" evidence="1">
    <location>
        <begin position="232"/>
        <end position="288"/>
    </location>
</feature>
<protein>
    <submittedName>
        <fullName evidence="2">Uncharacterized protein</fullName>
    </submittedName>
</protein>
<accession>A0A1G7XYL6</accession>
<reference evidence="3" key="1">
    <citation type="submission" date="2016-10" db="EMBL/GenBank/DDBJ databases">
        <authorList>
            <person name="Varghese N."/>
            <person name="Submissions S."/>
        </authorList>
    </citation>
    <scope>NUCLEOTIDE SEQUENCE [LARGE SCALE GENOMIC DNA]</scope>
    <source>
        <strain evidence="3">Gh-67</strain>
    </source>
</reference>
<keyword evidence="3" id="KW-1185">Reference proteome</keyword>
<evidence type="ECO:0000313" key="3">
    <source>
        <dbReference type="Proteomes" id="UP000199705"/>
    </source>
</evidence>
<dbReference type="STRING" id="551996.SAMN05192573_105216"/>
<evidence type="ECO:0000256" key="1">
    <source>
        <dbReference type="SAM" id="MobiDB-lite"/>
    </source>
</evidence>
<feature type="compositionally biased region" description="Gly residues" evidence="1">
    <location>
        <begin position="233"/>
        <end position="287"/>
    </location>
</feature>
<evidence type="ECO:0000313" key="2">
    <source>
        <dbReference type="EMBL" id="SDG89315.1"/>
    </source>
</evidence>
<proteinExistence type="predicted"/>
<dbReference type="Proteomes" id="UP000199705">
    <property type="component" value="Unassembled WGS sequence"/>
</dbReference>
<name>A0A1G7XYL6_9SPHI</name>
<dbReference type="AlphaFoldDB" id="A0A1G7XYL6"/>
<dbReference type="Gene3D" id="2.60.40.1190">
    <property type="match status" value="1"/>
</dbReference>
<organism evidence="2 3">
    <name type="scientific">Mucilaginibacter gossypii</name>
    <dbReference type="NCBI Taxonomy" id="551996"/>
    <lineage>
        <taxon>Bacteria</taxon>
        <taxon>Pseudomonadati</taxon>
        <taxon>Bacteroidota</taxon>
        <taxon>Sphingobacteriia</taxon>
        <taxon>Sphingobacteriales</taxon>
        <taxon>Sphingobacteriaceae</taxon>
        <taxon>Mucilaginibacter</taxon>
    </lineage>
</organism>
<sequence length="304" mass="32780">MVLKIMLHKTPKKFHMKKASPAFVLALTAQLLVAHHSSAQSTKNSLQGPPANINIDGSLKDWGDSLRYYNEEKKLNYALANDKDYLYAAIRISDRLDKIKVLNAGITLSIDPKGKKKDSFMLTFPLAAPDEKPEFARPKDDNGEITQADRDELMRERITKLRYIKVIGFKDIDGDMITTSNTYGIKTAINYDANGDLVYEVAIPLSFFHAGNDAFKNEWAFNFKINGFQRPAGTGGGEQDGGSFGGGGGRGGRGAMGGGGMGGSRGGRGGRGGMGGGMGRGAAGGAGEMSKSIDFWEKYYLSSK</sequence>